<gene>
    <name evidence="2" type="ORF">CMC5_022800</name>
</gene>
<dbReference type="KEGG" id="ccro:CMC5_022800"/>
<dbReference type="AlphaFoldDB" id="A0A0K1EC51"/>
<organism evidence="2 3">
    <name type="scientific">Chondromyces crocatus</name>
    <dbReference type="NCBI Taxonomy" id="52"/>
    <lineage>
        <taxon>Bacteria</taxon>
        <taxon>Pseudomonadati</taxon>
        <taxon>Myxococcota</taxon>
        <taxon>Polyangia</taxon>
        <taxon>Polyangiales</taxon>
        <taxon>Polyangiaceae</taxon>
        <taxon>Chondromyces</taxon>
    </lineage>
</organism>
<proteinExistence type="predicted"/>
<protein>
    <recommendedName>
        <fullName evidence="4">SGNH hydrolase-type esterase domain-containing protein</fullName>
    </recommendedName>
</protein>
<evidence type="ECO:0000313" key="2">
    <source>
        <dbReference type="EMBL" id="AKT38138.1"/>
    </source>
</evidence>
<accession>A0A0K1EC51</accession>
<feature type="region of interest" description="Disordered" evidence="1">
    <location>
        <begin position="1"/>
        <end position="28"/>
    </location>
</feature>
<name>A0A0K1EC51_CHOCO</name>
<reference evidence="2 3" key="1">
    <citation type="submission" date="2015-07" db="EMBL/GenBank/DDBJ databases">
        <title>Genome analysis of myxobacterium Chondromyces crocatus Cm c5 reveals a high potential for natural compound synthesis and the genetic basis for the loss of fruiting body formation.</title>
        <authorList>
            <person name="Zaburannyi N."/>
            <person name="Bunk B."/>
            <person name="Maier J."/>
            <person name="Overmann J."/>
            <person name="Mueller R."/>
        </authorList>
    </citation>
    <scope>NUCLEOTIDE SEQUENCE [LARGE SCALE GENOMIC DNA]</scope>
    <source>
        <strain evidence="2 3">Cm c5</strain>
    </source>
</reference>
<evidence type="ECO:0008006" key="4">
    <source>
        <dbReference type="Google" id="ProtNLM"/>
    </source>
</evidence>
<evidence type="ECO:0000256" key="1">
    <source>
        <dbReference type="SAM" id="MobiDB-lite"/>
    </source>
</evidence>
<evidence type="ECO:0000313" key="3">
    <source>
        <dbReference type="Proteomes" id="UP000067626"/>
    </source>
</evidence>
<dbReference type="EMBL" id="CP012159">
    <property type="protein sequence ID" value="AKT38138.1"/>
    <property type="molecule type" value="Genomic_DNA"/>
</dbReference>
<keyword evidence="3" id="KW-1185">Reference proteome</keyword>
<dbReference type="Proteomes" id="UP000067626">
    <property type="component" value="Chromosome"/>
</dbReference>
<sequence>MANAAGTAATTPDSGKPGAATPGGAPQAAGARIFDHRHTDVDRIPAKCIQALTSSSNVIQYGHRSHGAQILAGAKSLKESKPALNLAVGYASAPAAGGALRMWDGMLKDNAIKAEHYWATEAGVDNLRTLLKSRPEIRYSMWAWSYEISQQSEQQIQQYLNTLSALEREFPKVTFIYMTGPGDDTYNGRNRTERNQQIRAYCQANNKVLFDFEDLDVWHDGKRNTATAEGAEIPMQHPRYSVKTPGNTDYQWTHATQESSEVKARAFWWMMAKLNGCELP</sequence>
<feature type="compositionally biased region" description="Low complexity" evidence="1">
    <location>
        <begin position="15"/>
        <end position="28"/>
    </location>
</feature>